<keyword evidence="6" id="KW-0539">Nucleus</keyword>
<evidence type="ECO:0000313" key="8">
    <source>
        <dbReference type="EMBL" id="KAH7028939.1"/>
    </source>
</evidence>
<accession>A0A9P8Y3X6</accession>
<evidence type="ECO:0000256" key="4">
    <source>
        <dbReference type="ARBA" id="ARBA00023125"/>
    </source>
</evidence>
<evidence type="ECO:0000256" key="5">
    <source>
        <dbReference type="ARBA" id="ARBA00023163"/>
    </source>
</evidence>
<dbReference type="AlphaFoldDB" id="A0A9P8Y3X6"/>
<dbReference type="GeneID" id="70186391"/>
<sequence length="226" mass="24677">MSQVLAMTERIAELEGVAHGTVAHGTVAHATSSVHESSLSSISDSVDGTVVTRLAPGAVPSTSGAGLTVDASQTHEDPGSSVHLTSANAYYDTTSSVHAPETALQQEKTPITTPSVVQTQAMHKASKHSLFPSSHSQLRFWEERVIESASTELHLPTETVRHLLSTHWTWVHPAFMFVDRDTFLRDAANRGDFYSPLLLSVLCLHSTRFTDHHLDEELLARTKLFM</sequence>
<dbReference type="GO" id="GO:0003677">
    <property type="term" value="F:DNA binding"/>
    <property type="evidence" value="ECO:0007669"/>
    <property type="project" value="UniProtKB-KW"/>
</dbReference>
<feature type="region of interest" description="Disordered" evidence="7">
    <location>
        <begin position="57"/>
        <end position="81"/>
    </location>
</feature>
<dbReference type="EMBL" id="JAGTJQ010000006">
    <property type="protein sequence ID" value="KAH7028939.1"/>
    <property type="molecule type" value="Genomic_DNA"/>
</dbReference>
<evidence type="ECO:0000256" key="6">
    <source>
        <dbReference type="ARBA" id="ARBA00023242"/>
    </source>
</evidence>
<gene>
    <name evidence="8" type="ORF">B0I36DRAFT_349904</name>
</gene>
<dbReference type="OrthoDB" id="4161332at2759"/>
<dbReference type="RefSeq" id="XP_046011227.1">
    <property type="nucleotide sequence ID" value="XM_046156845.1"/>
</dbReference>
<dbReference type="CDD" id="cd12148">
    <property type="entry name" value="fungal_TF_MHR"/>
    <property type="match status" value="1"/>
</dbReference>
<keyword evidence="5" id="KW-0804">Transcription</keyword>
<evidence type="ECO:0000256" key="2">
    <source>
        <dbReference type="ARBA" id="ARBA00022833"/>
    </source>
</evidence>
<keyword evidence="1" id="KW-0479">Metal-binding</keyword>
<proteinExistence type="predicted"/>
<name>A0A9P8Y3X6_9PEZI</name>
<dbReference type="PANTHER" id="PTHR31313:SF81">
    <property type="entry name" value="TY1 ENHANCER ACTIVATOR"/>
    <property type="match status" value="1"/>
</dbReference>
<protein>
    <recommendedName>
        <fullName evidence="10">Transcription factor domain-containing protein</fullName>
    </recommendedName>
</protein>
<comment type="caution">
    <text evidence="8">The sequence shown here is derived from an EMBL/GenBank/DDBJ whole genome shotgun (WGS) entry which is preliminary data.</text>
</comment>
<keyword evidence="9" id="KW-1185">Reference proteome</keyword>
<keyword evidence="3" id="KW-0805">Transcription regulation</keyword>
<organism evidence="8 9">
    <name type="scientific">Microdochium trichocladiopsis</name>
    <dbReference type="NCBI Taxonomy" id="1682393"/>
    <lineage>
        <taxon>Eukaryota</taxon>
        <taxon>Fungi</taxon>
        <taxon>Dikarya</taxon>
        <taxon>Ascomycota</taxon>
        <taxon>Pezizomycotina</taxon>
        <taxon>Sordariomycetes</taxon>
        <taxon>Xylariomycetidae</taxon>
        <taxon>Xylariales</taxon>
        <taxon>Microdochiaceae</taxon>
        <taxon>Microdochium</taxon>
    </lineage>
</organism>
<dbReference type="InterPro" id="IPR051615">
    <property type="entry name" value="Transcr_Regulatory_Elem"/>
</dbReference>
<evidence type="ECO:0000256" key="7">
    <source>
        <dbReference type="SAM" id="MobiDB-lite"/>
    </source>
</evidence>
<evidence type="ECO:0000256" key="1">
    <source>
        <dbReference type="ARBA" id="ARBA00022723"/>
    </source>
</evidence>
<dbReference type="Proteomes" id="UP000756346">
    <property type="component" value="Unassembled WGS sequence"/>
</dbReference>
<evidence type="ECO:0008006" key="10">
    <source>
        <dbReference type="Google" id="ProtNLM"/>
    </source>
</evidence>
<evidence type="ECO:0000256" key="3">
    <source>
        <dbReference type="ARBA" id="ARBA00023015"/>
    </source>
</evidence>
<evidence type="ECO:0000313" key="9">
    <source>
        <dbReference type="Proteomes" id="UP000756346"/>
    </source>
</evidence>
<keyword evidence="4" id="KW-0238">DNA-binding</keyword>
<dbReference type="PANTHER" id="PTHR31313">
    <property type="entry name" value="TY1 ENHANCER ACTIVATOR"/>
    <property type="match status" value="1"/>
</dbReference>
<dbReference type="GO" id="GO:0046872">
    <property type="term" value="F:metal ion binding"/>
    <property type="evidence" value="ECO:0007669"/>
    <property type="project" value="UniProtKB-KW"/>
</dbReference>
<reference evidence="8" key="1">
    <citation type="journal article" date="2021" name="Nat. Commun.">
        <title>Genetic determinants of endophytism in the Arabidopsis root mycobiome.</title>
        <authorList>
            <person name="Mesny F."/>
            <person name="Miyauchi S."/>
            <person name="Thiergart T."/>
            <person name="Pickel B."/>
            <person name="Atanasova L."/>
            <person name="Karlsson M."/>
            <person name="Huettel B."/>
            <person name="Barry K.W."/>
            <person name="Haridas S."/>
            <person name="Chen C."/>
            <person name="Bauer D."/>
            <person name="Andreopoulos W."/>
            <person name="Pangilinan J."/>
            <person name="LaButti K."/>
            <person name="Riley R."/>
            <person name="Lipzen A."/>
            <person name="Clum A."/>
            <person name="Drula E."/>
            <person name="Henrissat B."/>
            <person name="Kohler A."/>
            <person name="Grigoriev I.V."/>
            <person name="Martin F.M."/>
            <person name="Hacquard S."/>
        </authorList>
    </citation>
    <scope>NUCLEOTIDE SEQUENCE</scope>
    <source>
        <strain evidence="8">MPI-CAGE-CH-0230</strain>
    </source>
</reference>
<keyword evidence="2" id="KW-0862">Zinc</keyword>